<sequence>MVFPLEQDGCWRMTLTIQHFSGNTNFQNGNRGDLGN</sequence>
<organism evidence="1">
    <name type="scientific">Rhizophora mucronata</name>
    <name type="common">Asiatic mangrove</name>
    <dbReference type="NCBI Taxonomy" id="61149"/>
    <lineage>
        <taxon>Eukaryota</taxon>
        <taxon>Viridiplantae</taxon>
        <taxon>Streptophyta</taxon>
        <taxon>Embryophyta</taxon>
        <taxon>Tracheophyta</taxon>
        <taxon>Spermatophyta</taxon>
        <taxon>Magnoliopsida</taxon>
        <taxon>eudicotyledons</taxon>
        <taxon>Gunneridae</taxon>
        <taxon>Pentapetalae</taxon>
        <taxon>rosids</taxon>
        <taxon>fabids</taxon>
        <taxon>Malpighiales</taxon>
        <taxon>Rhizophoraceae</taxon>
        <taxon>Rhizophora</taxon>
    </lineage>
</organism>
<dbReference type="EMBL" id="GGEC01055592">
    <property type="protein sequence ID" value="MBX36076.1"/>
    <property type="molecule type" value="Transcribed_RNA"/>
</dbReference>
<accession>A0A2P2N0W7</accession>
<dbReference type="AlphaFoldDB" id="A0A2P2N0W7"/>
<evidence type="ECO:0000313" key="1">
    <source>
        <dbReference type="EMBL" id="MBX36076.1"/>
    </source>
</evidence>
<name>A0A2P2N0W7_RHIMU</name>
<proteinExistence type="predicted"/>
<protein>
    <submittedName>
        <fullName evidence="1">Uncharacterized protein</fullName>
    </submittedName>
</protein>
<reference evidence="1" key="1">
    <citation type="submission" date="2018-02" db="EMBL/GenBank/DDBJ databases">
        <title>Rhizophora mucronata_Transcriptome.</title>
        <authorList>
            <person name="Meera S.P."/>
            <person name="Sreeshan A."/>
            <person name="Augustine A."/>
        </authorList>
    </citation>
    <scope>NUCLEOTIDE SEQUENCE</scope>
    <source>
        <tissue evidence="1">Leaf</tissue>
    </source>
</reference>